<organism evidence="1 2">
    <name type="scientific">Paraburkholderia fungorum</name>
    <dbReference type="NCBI Taxonomy" id="134537"/>
    <lineage>
        <taxon>Bacteria</taxon>
        <taxon>Pseudomonadati</taxon>
        <taxon>Pseudomonadota</taxon>
        <taxon>Betaproteobacteria</taxon>
        <taxon>Burkholderiales</taxon>
        <taxon>Burkholderiaceae</taxon>
        <taxon>Paraburkholderia</taxon>
    </lineage>
</organism>
<dbReference type="AlphaFoldDB" id="A0AAU8TAJ3"/>
<accession>A0AAU8TAJ3</accession>
<name>A0AAU8TAJ3_9BURK</name>
<sequence length="179" mass="19576">MEENRHFYHGYTLIASRMMAGAANAALAEPDASYTTTMRLRDGMQGTYAVNEPAATPVSGAQTQTLTASERNEAEIAATAILRRNAGKECLPTPLRRRRRFCSGDRACDRSARRALLAERQQPDRGGSIRSSAYSVVKGSRGWPSCLRRPCRAAVFGKGISLRAAALSDPAPRRVKFFL</sequence>
<dbReference type="Proteomes" id="UP000032614">
    <property type="component" value="Chromosome 3"/>
</dbReference>
<gene>
    <name evidence="1" type="ORF">OI25_7678</name>
</gene>
<proteinExistence type="predicted"/>
<evidence type="ECO:0000313" key="1">
    <source>
        <dbReference type="EMBL" id="AJZ57125.1"/>
    </source>
</evidence>
<dbReference type="KEGG" id="bfn:OI25_7678"/>
<protein>
    <submittedName>
        <fullName evidence="1">Uncharacterized protein</fullName>
    </submittedName>
</protein>
<dbReference type="EMBL" id="CP010025">
    <property type="protein sequence ID" value="AJZ57125.1"/>
    <property type="molecule type" value="Genomic_DNA"/>
</dbReference>
<reference evidence="1 2" key="1">
    <citation type="journal article" date="2015" name="Genome Announc.">
        <title>Complete genome sequences for 59 burkholderia isolates, both pathogenic and near neighbor.</title>
        <authorList>
            <person name="Johnson S.L."/>
            <person name="Bishop-Lilly K.A."/>
            <person name="Ladner J.T."/>
            <person name="Daligault H.E."/>
            <person name="Davenport K.W."/>
            <person name="Jaissle J."/>
            <person name="Frey K.G."/>
            <person name="Koroleva G.I."/>
            <person name="Bruce D.C."/>
            <person name="Coyne S.R."/>
            <person name="Broomall S.M."/>
            <person name="Li P.E."/>
            <person name="Teshima H."/>
            <person name="Gibbons H.S."/>
            <person name="Palacios G.F."/>
            <person name="Rosenzweig C.N."/>
            <person name="Redden C.L."/>
            <person name="Xu Y."/>
            <person name="Minogue T.D."/>
            <person name="Chain P.S."/>
        </authorList>
    </citation>
    <scope>NUCLEOTIDE SEQUENCE [LARGE SCALE GENOMIC DNA]</scope>
    <source>
        <strain evidence="1 2">ATCC BAA-463</strain>
    </source>
</reference>
<evidence type="ECO:0000313" key="2">
    <source>
        <dbReference type="Proteomes" id="UP000032614"/>
    </source>
</evidence>